<protein>
    <recommendedName>
        <fullName evidence="4">Holin</fullName>
    </recommendedName>
</protein>
<dbReference type="Proteomes" id="UP000196230">
    <property type="component" value="Unassembled WGS sequence"/>
</dbReference>
<name>A0A1R4J3Z1_9MICC</name>
<dbReference type="AlphaFoldDB" id="A0A1R4J3Z1"/>
<dbReference type="EMBL" id="FUKP01000041">
    <property type="protein sequence ID" value="SJN26841.1"/>
    <property type="molecule type" value="Genomic_DNA"/>
</dbReference>
<dbReference type="RefSeq" id="WP_087134006.1">
    <property type="nucleotide sequence ID" value="NZ_FUKP01000041.1"/>
</dbReference>
<reference evidence="2 3" key="1">
    <citation type="submission" date="2017-02" db="EMBL/GenBank/DDBJ databases">
        <authorList>
            <person name="Peterson S.W."/>
        </authorList>
    </citation>
    <scope>NUCLEOTIDE SEQUENCE [LARGE SCALE GENOMIC DNA]</scope>
    <source>
        <strain evidence="2 3">2B3F</strain>
    </source>
</reference>
<sequence length="110" mass="11197">MPTLRTAPSPTVRKLTVWSGSALAFLGALGASSAVLDLHPAVPTVIAVLVAIIGALQMGLDHYVQSSVVDVSAVVEAVDGGTVKAGPANDLIEEGRTVRTLGYDDGPDCD</sequence>
<evidence type="ECO:0000313" key="2">
    <source>
        <dbReference type="EMBL" id="SJN26841.1"/>
    </source>
</evidence>
<proteinExistence type="predicted"/>
<gene>
    <name evidence="2" type="ORF">FM125_06405</name>
</gene>
<evidence type="ECO:0000256" key="1">
    <source>
        <dbReference type="SAM" id="Phobius"/>
    </source>
</evidence>
<accession>A0A1R4J3Z1</accession>
<keyword evidence="1" id="KW-1133">Transmembrane helix</keyword>
<keyword evidence="1" id="KW-0472">Membrane</keyword>
<evidence type="ECO:0008006" key="4">
    <source>
        <dbReference type="Google" id="ProtNLM"/>
    </source>
</evidence>
<evidence type="ECO:0000313" key="3">
    <source>
        <dbReference type="Proteomes" id="UP000196230"/>
    </source>
</evidence>
<feature type="transmembrane region" description="Helical" evidence="1">
    <location>
        <begin position="40"/>
        <end position="60"/>
    </location>
</feature>
<keyword evidence="1" id="KW-0812">Transmembrane</keyword>
<organism evidence="2 3">
    <name type="scientific">Micrococcus lylae</name>
    <dbReference type="NCBI Taxonomy" id="1273"/>
    <lineage>
        <taxon>Bacteria</taxon>
        <taxon>Bacillati</taxon>
        <taxon>Actinomycetota</taxon>
        <taxon>Actinomycetes</taxon>
        <taxon>Micrococcales</taxon>
        <taxon>Micrococcaceae</taxon>
        <taxon>Micrococcus</taxon>
    </lineage>
</organism>